<dbReference type="CDD" id="cd14792">
    <property type="entry name" value="GH27"/>
    <property type="match status" value="1"/>
</dbReference>
<proteinExistence type="inferred from homology"/>
<keyword evidence="4 8" id="KW-0732">Signal</keyword>
<dbReference type="PRINTS" id="PR00740">
    <property type="entry name" value="GLHYDRLASE27"/>
</dbReference>
<reference evidence="10 11" key="1">
    <citation type="submission" date="2024-01" db="EMBL/GenBank/DDBJ databases">
        <title>Complete genome of Cladobotryum mycophilum ATHUM6906.</title>
        <authorList>
            <person name="Christinaki A.C."/>
            <person name="Myridakis A.I."/>
            <person name="Kouvelis V.N."/>
        </authorList>
    </citation>
    <scope>NUCLEOTIDE SEQUENCE [LARGE SCALE GENOMIC DNA]</scope>
    <source>
        <strain evidence="10 11">ATHUM6906</strain>
    </source>
</reference>
<evidence type="ECO:0000256" key="2">
    <source>
        <dbReference type="ARBA" id="ARBA00009743"/>
    </source>
</evidence>
<protein>
    <recommendedName>
        <fullName evidence="3 7">Alpha-galactosidase</fullName>
        <ecNumber evidence="3 7">3.2.1.22</ecNumber>
    </recommendedName>
    <alternativeName>
        <fullName evidence="7">Melibiase</fullName>
    </alternativeName>
</protein>
<feature type="domain" description="Alpha galactosidase C-terminal" evidence="9">
    <location>
        <begin position="376"/>
        <end position="461"/>
    </location>
</feature>
<keyword evidence="6 7" id="KW-0326">Glycosidase</keyword>
<keyword evidence="5 7" id="KW-0378">Hydrolase</keyword>
<dbReference type="PANTHER" id="PTHR11452">
    <property type="entry name" value="ALPHA-GALACTOSIDASE/ALPHA-N-ACETYLGALACTOSAMINIDASE"/>
    <property type="match status" value="1"/>
</dbReference>
<dbReference type="InterPro" id="IPR041233">
    <property type="entry name" value="Melibiase_C"/>
</dbReference>
<dbReference type="InterPro" id="IPR013785">
    <property type="entry name" value="Aldolase_TIM"/>
</dbReference>
<feature type="signal peptide" evidence="8">
    <location>
        <begin position="1"/>
        <end position="21"/>
    </location>
</feature>
<evidence type="ECO:0000259" key="9">
    <source>
        <dbReference type="Pfam" id="PF17801"/>
    </source>
</evidence>
<evidence type="ECO:0000256" key="7">
    <source>
        <dbReference type="RuleBase" id="RU361168"/>
    </source>
</evidence>
<comment type="catalytic activity">
    <reaction evidence="1 7">
        <text>Hydrolysis of terminal, non-reducing alpha-D-galactose residues in alpha-D-galactosides, including galactose oligosaccharides, galactomannans and galactolipids.</text>
        <dbReference type="EC" id="3.2.1.22"/>
    </reaction>
</comment>
<comment type="caution">
    <text evidence="10">The sequence shown here is derived from an EMBL/GenBank/DDBJ whole genome shotgun (WGS) entry which is preliminary data.</text>
</comment>
<dbReference type="EMBL" id="JAVFKD010000001">
    <property type="protein sequence ID" value="KAK5998036.1"/>
    <property type="molecule type" value="Genomic_DNA"/>
</dbReference>
<keyword evidence="11" id="KW-1185">Reference proteome</keyword>
<dbReference type="Proteomes" id="UP001338125">
    <property type="component" value="Unassembled WGS sequence"/>
</dbReference>
<evidence type="ECO:0000256" key="6">
    <source>
        <dbReference type="ARBA" id="ARBA00023295"/>
    </source>
</evidence>
<keyword evidence="7" id="KW-1015">Disulfide bond</keyword>
<dbReference type="EC" id="3.2.1.22" evidence="3 7"/>
<organism evidence="10 11">
    <name type="scientific">Cladobotryum mycophilum</name>
    <dbReference type="NCBI Taxonomy" id="491253"/>
    <lineage>
        <taxon>Eukaryota</taxon>
        <taxon>Fungi</taxon>
        <taxon>Dikarya</taxon>
        <taxon>Ascomycota</taxon>
        <taxon>Pezizomycotina</taxon>
        <taxon>Sordariomycetes</taxon>
        <taxon>Hypocreomycetidae</taxon>
        <taxon>Hypocreales</taxon>
        <taxon>Hypocreaceae</taxon>
        <taxon>Cladobotryum</taxon>
    </lineage>
</organism>
<dbReference type="SUPFAM" id="SSF51011">
    <property type="entry name" value="Glycosyl hydrolase domain"/>
    <property type="match status" value="1"/>
</dbReference>
<dbReference type="InterPro" id="IPR002241">
    <property type="entry name" value="Glyco_hydro_27"/>
</dbReference>
<dbReference type="Pfam" id="PF17801">
    <property type="entry name" value="Melibiase_C"/>
    <property type="match status" value="1"/>
</dbReference>
<dbReference type="InterPro" id="IPR017853">
    <property type="entry name" value="GH"/>
</dbReference>
<evidence type="ECO:0000256" key="1">
    <source>
        <dbReference type="ARBA" id="ARBA00001255"/>
    </source>
</evidence>
<comment type="similarity">
    <text evidence="2 7">Belongs to the glycosyl hydrolase 27 family.</text>
</comment>
<name>A0ABR0T0Q5_9HYPO</name>
<dbReference type="SUPFAM" id="SSF51445">
    <property type="entry name" value="(Trans)glycosidases"/>
    <property type="match status" value="1"/>
</dbReference>
<evidence type="ECO:0000256" key="5">
    <source>
        <dbReference type="ARBA" id="ARBA00022801"/>
    </source>
</evidence>
<dbReference type="Pfam" id="PF16499">
    <property type="entry name" value="Melibiase_2"/>
    <property type="match status" value="1"/>
</dbReference>
<feature type="chain" id="PRO_5046616239" description="Alpha-galactosidase" evidence="8">
    <location>
        <begin position="22"/>
        <end position="463"/>
    </location>
</feature>
<accession>A0ABR0T0Q5</accession>
<evidence type="ECO:0000256" key="4">
    <source>
        <dbReference type="ARBA" id="ARBA00022729"/>
    </source>
</evidence>
<dbReference type="PANTHER" id="PTHR11452:SF33">
    <property type="entry name" value="ALPHA-GALACTOSIDASE 2"/>
    <property type="match status" value="1"/>
</dbReference>
<sequence length="463" mass="49546">MMSNSLLSALILGLSATTALAAPKATANDKRADQATNALKVISYKNSANGFQGPARGWNSFGIQANSQTTPNWRFDQSHVITQCDVLASKLSGGGYNYCSLDSGWSVGGNGDEYGRIIYDTSVFNIPQLADHLHSKGLKLGIYVVPGAFLADVNKTIIGTNTKIGDVCHGDEGLIRCIFDYTRPEVQTWHNSVASLFASWGVDFVNGSVIAWHKAIAQSGRQMRLHISWKLDRTQKYFNIWNANADAMRTDQDINNGGSSSFVAWQTVQRAVENYRQFIVAGLQFFNDLNVHADLDNLFVGNKQSISGISDAQRQTVMTHWIGASANLIVGSDLTNLDAVGLNLLTNKDALAVADFTANYPMQPRNPGTGGQAAKQLQAWIAGPDASGKAVVVLANYGPDGGQGGFGGGSNGVQTVSASWGDLGISGAYNVHDVWNNKSLGRQTSNISARLGPGESVLLVLTR</sequence>
<dbReference type="InterPro" id="IPR013780">
    <property type="entry name" value="Glyco_hydro_b"/>
</dbReference>
<evidence type="ECO:0000313" key="10">
    <source>
        <dbReference type="EMBL" id="KAK5998036.1"/>
    </source>
</evidence>
<evidence type="ECO:0000313" key="11">
    <source>
        <dbReference type="Proteomes" id="UP001338125"/>
    </source>
</evidence>
<evidence type="ECO:0000256" key="8">
    <source>
        <dbReference type="SAM" id="SignalP"/>
    </source>
</evidence>
<dbReference type="Gene3D" id="2.60.40.1180">
    <property type="entry name" value="Golgi alpha-mannosidase II"/>
    <property type="match status" value="1"/>
</dbReference>
<gene>
    <name evidence="10" type="ORF">PT974_00406</name>
</gene>
<dbReference type="Gene3D" id="3.20.20.70">
    <property type="entry name" value="Aldolase class I"/>
    <property type="match status" value="1"/>
</dbReference>
<evidence type="ECO:0000256" key="3">
    <source>
        <dbReference type="ARBA" id="ARBA00012755"/>
    </source>
</evidence>